<reference evidence="8" key="1">
    <citation type="submission" date="2022-11" db="UniProtKB">
        <authorList>
            <consortium name="WormBaseParasite"/>
        </authorList>
    </citation>
    <scope>IDENTIFICATION</scope>
</reference>
<feature type="transmembrane region" description="Helical" evidence="5">
    <location>
        <begin position="85"/>
        <end position="110"/>
    </location>
</feature>
<dbReference type="PANTHER" id="PTHR24002">
    <property type="entry name" value="SOLUTE CARRIER FAMILY 22 MEMBER 18"/>
    <property type="match status" value="1"/>
</dbReference>
<dbReference type="InterPro" id="IPR011701">
    <property type="entry name" value="MFS"/>
</dbReference>
<dbReference type="Proteomes" id="UP000887566">
    <property type="component" value="Unplaced"/>
</dbReference>
<dbReference type="PROSITE" id="PS50850">
    <property type="entry name" value="MFS"/>
    <property type="match status" value="1"/>
</dbReference>
<comment type="subcellular location">
    <subcellularLocation>
        <location evidence="1">Membrane</location>
        <topology evidence="1">Multi-pass membrane protein</topology>
    </subcellularLocation>
</comment>
<feature type="transmembrane region" description="Helical" evidence="5">
    <location>
        <begin position="145"/>
        <end position="164"/>
    </location>
</feature>
<dbReference type="WBParaSite" id="PSAMB.scaffold122size75306.g2213.t1">
    <property type="protein sequence ID" value="PSAMB.scaffold122size75306.g2213.t1"/>
    <property type="gene ID" value="PSAMB.scaffold122size75306.g2213"/>
</dbReference>
<dbReference type="InterPro" id="IPR036259">
    <property type="entry name" value="MFS_trans_sf"/>
</dbReference>
<feature type="transmembrane region" description="Helical" evidence="5">
    <location>
        <begin position="266"/>
        <end position="286"/>
    </location>
</feature>
<name>A0A914USR8_9BILA</name>
<dbReference type="InterPro" id="IPR020846">
    <property type="entry name" value="MFS_dom"/>
</dbReference>
<dbReference type="AlphaFoldDB" id="A0A914USR8"/>
<dbReference type="Pfam" id="PF07690">
    <property type="entry name" value="MFS_1"/>
    <property type="match status" value="1"/>
</dbReference>
<feature type="transmembrane region" description="Helical" evidence="5">
    <location>
        <begin position="20"/>
        <end position="42"/>
    </location>
</feature>
<feature type="transmembrane region" description="Helical" evidence="5">
    <location>
        <begin position="379"/>
        <end position="399"/>
    </location>
</feature>
<accession>A0A914USR8</accession>
<dbReference type="InterPro" id="IPR001958">
    <property type="entry name" value="Tet-R_TetA/multi-R_MdtG-like"/>
</dbReference>
<feature type="domain" description="Major facilitator superfamily (MFS) profile" evidence="6">
    <location>
        <begin position="18"/>
        <end position="406"/>
    </location>
</feature>
<keyword evidence="4 5" id="KW-0472">Membrane</keyword>
<keyword evidence="7" id="KW-1185">Reference proteome</keyword>
<evidence type="ECO:0000259" key="6">
    <source>
        <dbReference type="PROSITE" id="PS50850"/>
    </source>
</evidence>
<evidence type="ECO:0000256" key="5">
    <source>
        <dbReference type="SAM" id="Phobius"/>
    </source>
</evidence>
<dbReference type="GO" id="GO:0022857">
    <property type="term" value="F:transmembrane transporter activity"/>
    <property type="evidence" value="ECO:0007669"/>
    <property type="project" value="InterPro"/>
</dbReference>
<evidence type="ECO:0000256" key="2">
    <source>
        <dbReference type="ARBA" id="ARBA00022692"/>
    </source>
</evidence>
<protein>
    <submittedName>
        <fullName evidence="8">Major facilitator superfamily (MFS) profile domain-containing protein</fullName>
    </submittedName>
</protein>
<sequence>MKSDAYWTLPRYGPIRREVAMTFVLSILYNISFCMQMMLLPYIVKELSIHDADFGYLQTLFGVFQLIGGPLFGQLCDSWGTRNGLLVVHVSTIICCMMTFAASNFTMLAASRVACMFMHGQQAHQTLLSVITEPGQERTNAFGRMGLTFGAGFMLGPLVSAAVSRLGGTHAPLVVASLICVLCMFLVLVYIPSDIEYSRTAKDADEKKNKTSSFDMKAYKRVLQYPGVILLLVRKNLGVTPLFLSTSVFQVHLINAYGVSPGQNSLVSALIGASIMFMNGFGVVWLRARLSEQALLRLGAIDLVGTYLALALFYRLWHLFFIFPALALGMSLLGTVTDSQLTAIVPAEEQGTVLGFSHATNALTRTIAPAIAGLMLEKIGFASFGYLGVVCCLVALATMTDSREIRHKKID</sequence>
<dbReference type="CDD" id="cd17331">
    <property type="entry name" value="MFS_SLC22A18"/>
    <property type="match status" value="1"/>
</dbReference>
<dbReference type="SUPFAM" id="SSF103473">
    <property type="entry name" value="MFS general substrate transporter"/>
    <property type="match status" value="1"/>
</dbReference>
<evidence type="ECO:0000313" key="7">
    <source>
        <dbReference type="Proteomes" id="UP000887566"/>
    </source>
</evidence>
<keyword evidence="2 5" id="KW-0812">Transmembrane</keyword>
<evidence type="ECO:0000256" key="4">
    <source>
        <dbReference type="ARBA" id="ARBA00023136"/>
    </source>
</evidence>
<keyword evidence="3 5" id="KW-1133">Transmembrane helix</keyword>
<feature type="transmembrane region" description="Helical" evidence="5">
    <location>
        <begin position="170"/>
        <end position="191"/>
    </location>
</feature>
<dbReference type="GO" id="GO:0005635">
    <property type="term" value="C:nuclear envelope"/>
    <property type="evidence" value="ECO:0007669"/>
    <property type="project" value="TreeGrafter"/>
</dbReference>
<evidence type="ECO:0000313" key="8">
    <source>
        <dbReference type="WBParaSite" id="PSAMB.scaffold122size75306.g2213.t1"/>
    </source>
</evidence>
<feature type="transmembrane region" description="Helical" evidence="5">
    <location>
        <begin position="307"/>
        <end position="333"/>
    </location>
</feature>
<proteinExistence type="predicted"/>
<dbReference type="PRINTS" id="PR01035">
    <property type="entry name" value="TCRTETA"/>
</dbReference>
<dbReference type="PANTHER" id="PTHR24002:SF3">
    <property type="entry name" value="SOLUTE CARRIER FAMILY 22 MEMBER 18"/>
    <property type="match status" value="1"/>
</dbReference>
<evidence type="ECO:0000256" key="3">
    <source>
        <dbReference type="ARBA" id="ARBA00022989"/>
    </source>
</evidence>
<organism evidence="7 8">
    <name type="scientific">Plectus sambesii</name>
    <dbReference type="NCBI Taxonomy" id="2011161"/>
    <lineage>
        <taxon>Eukaryota</taxon>
        <taxon>Metazoa</taxon>
        <taxon>Ecdysozoa</taxon>
        <taxon>Nematoda</taxon>
        <taxon>Chromadorea</taxon>
        <taxon>Plectida</taxon>
        <taxon>Plectina</taxon>
        <taxon>Plectoidea</taxon>
        <taxon>Plectidae</taxon>
        <taxon>Plectus</taxon>
    </lineage>
</organism>
<feature type="transmembrane region" description="Helical" evidence="5">
    <location>
        <begin position="54"/>
        <end position="73"/>
    </location>
</feature>
<dbReference type="GO" id="GO:0016020">
    <property type="term" value="C:membrane"/>
    <property type="evidence" value="ECO:0007669"/>
    <property type="project" value="UniProtKB-SubCell"/>
</dbReference>
<evidence type="ECO:0000256" key="1">
    <source>
        <dbReference type="ARBA" id="ARBA00004141"/>
    </source>
</evidence>
<dbReference type="Gene3D" id="1.20.1250.20">
    <property type="entry name" value="MFS general substrate transporter like domains"/>
    <property type="match status" value="1"/>
</dbReference>